<accession>A0ABV6DRA4</accession>
<keyword evidence="3" id="KW-1185">Reference proteome</keyword>
<feature type="transmembrane region" description="Helical" evidence="1">
    <location>
        <begin position="249"/>
        <end position="267"/>
    </location>
</feature>
<feature type="transmembrane region" description="Helical" evidence="1">
    <location>
        <begin position="350"/>
        <end position="375"/>
    </location>
</feature>
<feature type="transmembrane region" description="Helical" evidence="1">
    <location>
        <begin position="395"/>
        <end position="415"/>
    </location>
</feature>
<feature type="transmembrane region" description="Helical" evidence="1">
    <location>
        <begin position="279"/>
        <end position="295"/>
    </location>
</feature>
<keyword evidence="1" id="KW-0812">Transmembrane</keyword>
<feature type="transmembrane region" description="Helical" evidence="1">
    <location>
        <begin position="12"/>
        <end position="31"/>
    </location>
</feature>
<feature type="transmembrane region" description="Helical" evidence="1">
    <location>
        <begin position="459"/>
        <end position="476"/>
    </location>
</feature>
<evidence type="ECO:0008006" key="4">
    <source>
        <dbReference type="Google" id="ProtNLM"/>
    </source>
</evidence>
<evidence type="ECO:0000313" key="2">
    <source>
        <dbReference type="EMBL" id="MFC0215186.1"/>
    </source>
</evidence>
<feature type="transmembrane region" description="Helical" evidence="1">
    <location>
        <begin position="144"/>
        <end position="163"/>
    </location>
</feature>
<keyword evidence="1" id="KW-0472">Membrane</keyword>
<dbReference type="EMBL" id="JBHLWN010000085">
    <property type="protein sequence ID" value="MFC0215186.1"/>
    <property type="molecule type" value="Genomic_DNA"/>
</dbReference>
<sequence>MYDSFWNQSYHLFHFFLAMFLLLYLWPKLIFPQYTKDRLEQTIANYLLMAFLMLAVSFFLISVRLYEFMSVAGVLALIAYHVYVRRRRAQRLSAGEEDNRLVQWLFDYAEGLIHLKSSIVPFLIRKTRQLGSAAKSFAASGLTFYSFLLMAVIFGIAAYIRFYDAVHSPVPTMSDGWVALKWIKYAERQTLYPDGIYPAGYQVFLATIRKFADVDALYVLKYIGPLNSMLIMLGYYFTITRWTSSKAAALIAMTVYGVLSELFFHVNYARQASSMSQEFGMAFVFFTLYFYVQYMRTGSRVTLWAGMAGTAAVGLAHSIPFVWIGMGMGWLLALHFLLTRGKEWRRDVHLALAGVICVVIAITPIALAYAFRVTVYEGVTEFVSSEKNTYQLPELVPMDYAALASIVLLFLYACVKKTAGKLDRLPELFIALFVLSTFMLFYFGVYTEREVLIVRSRDLWYTSIPLIIGMGAYVLFRLLGRIRIRQAIEAGAATAVLAGSVFIAPPKPIIPYKLESKTTVEQYLRITRLYATKSYLIVSPRIQMFPLTFGTLGKGSHMYLETGSPSLLNDFDPTKPPLTRYGQEEHADVAADIFIFKEKQIFQVSQDEEIYRLEAPKYKRYVGEYKNLDAWIETAKASLPPENITTFYEDDNLIIYHLYRPENKLDREREVRKIWS</sequence>
<protein>
    <recommendedName>
        <fullName evidence="4">Glycosyltransferase RgtA/B/C/D-like domain-containing protein</fullName>
    </recommendedName>
</protein>
<keyword evidence="1" id="KW-1133">Transmembrane helix</keyword>
<reference evidence="2 3" key="1">
    <citation type="submission" date="2024-09" db="EMBL/GenBank/DDBJ databases">
        <authorList>
            <person name="Sun Q."/>
            <person name="Mori K."/>
        </authorList>
    </citation>
    <scope>NUCLEOTIDE SEQUENCE [LARGE SCALE GENOMIC DNA]</scope>
    <source>
        <strain evidence="2 3">CCM 7759</strain>
    </source>
</reference>
<evidence type="ECO:0000313" key="3">
    <source>
        <dbReference type="Proteomes" id="UP001589776"/>
    </source>
</evidence>
<dbReference type="RefSeq" id="WP_377472632.1">
    <property type="nucleotide sequence ID" value="NZ_JBHLWN010000085.1"/>
</dbReference>
<dbReference type="Proteomes" id="UP001589776">
    <property type="component" value="Unassembled WGS sequence"/>
</dbReference>
<name>A0ABV6DRA4_9BACL</name>
<organism evidence="2 3">
    <name type="scientific">Paenibacillus chartarius</name>
    <dbReference type="NCBI Taxonomy" id="747481"/>
    <lineage>
        <taxon>Bacteria</taxon>
        <taxon>Bacillati</taxon>
        <taxon>Bacillota</taxon>
        <taxon>Bacilli</taxon>
        <taxon>Bacillales</taxon>
        <taxon>Paenibacillaceae</taxon>
        <taxon>Paenibacillus</taxon>
    </lineage>
</organism>
<proteinExistence type="predicted"/>
<feature type="transmembrane region" description="Helical" evidence="1">
    <location>
        <begin position="43"/>
        <end position="62"/>
    </location>
</feature>
<feature type="transmembrane region" description="Helical" evidence="1">
    <location>
        <begin position="427"/>
        <end position="447"/>
    </location>
</feature>
<comment type="caution">
    <text evidence="2">The sequence shown here is derived from an EMBL/GenBank/DDBJ whole genome shotgun (WGS) entry which is preliminary data.</text>
</comment>
<evidence type="ECO:0000256" key="1">
    <source>
        <dbReference type="SAM" id="Phobius"/>
    </source>
</evidence>
<gene>
    <name evidence="2" type="ORF">ACFFK0_22600</name>
</gene>
<feature type="transmembrane region" description="Helical" evidence="1">
    <location>
        <begin position="315"/>
        <end position="338"/>
    </location>
</feature>
<feature type="transmembrane region" description="Helical" evidence="1">
    <location>
        <begin position="219"/>
        <end position="237"/>
    </location>
</feature>